<sequence>MAASSQASKIAGAVATGGIAFGFYWFAKPRFEALLIPTPSAPRKLYSEQDFAASTEFAGSRPGYVYKMDHRGLGYYKDMPASSVTH</sequence>
<feature type="transmembrane region" description="Helical" evidence="1">
    <location>
        <begin position="6"/>
        <end position="27"/>
    </location>
</feature>
<reference evidence="2" key="1">
    <citation type="submission" date="2021-02" db="EMBL/GenBank/DDBJ databases">
        <authorList>
            <person name="Dougan E. K."/>
            <person name="Rhodes N."/>
            <person name="Thang M."/>
            <person name="Chan C."/>
        </authorList>
    </citation>
    <scope>NUCLEOTIDE SEQUENCE</scope>
</reference>
<evidence type="ECO:0000313" key="3">
    <source>
        <dbReference type="Proteomes" id="UP000601435"/>
    </source>
</evidence>
<dbReference type="EMBL" id="CAJNJA010052376">
    <property type="protein sequence ID" value="CAE7846536.1"/>
    <property type="molecule type" value="Genomic_DNA"/>
</dbReference>
<evidence type="ECO:0000313" key="2">
    <source>
        <dbReference type="EMBL" id="CAE7846536.1"/>
    </source>
</evidence>
<keyword evidence="1" id="KW-0812">Transmembrane</keyword>
<proteinExistence type="predicted"/>
<organism evidence="2 3">
    <name type="scientific">Symbiodinium necroappetens</name>
    <dbReference type="NCBI Taxonomy" id="1628268"/>
    <lineage>
        <taxon>Eukaryota</taxon>
        <taxon>Sar</taxon>
        <taxon>Alveolata</taxon>
        <taxon>Dinophyceae</taxon>
        <taxon>Suessiales</taxon>
        <taxon>Symbiodiniaceae</taxon>
        <taxon>Symbiodinium</taxon>
    </lineage>
</organism>
<protein>
    <submittedName>
        <fullName evidence="2">Uncharacterized protein</fullName>
    </submittedName>
</protein>
<keyword evidence="1" id="KW-1133">Transmembrane helix</keyword>
<evidence type="ECO:0000256" key="1">
    <source>
        <dbReference type="SAM" id="Phobius"/>
    </source>
</evidence>
<comment type="caution">
    <text evidence="2">The sequence shown here is derived from an EMBL/GenBank/DDBJ whole genome shotgun (WGS) entry which is preliminary data.</text>
</comment>
<accession>A0A813A2G2</accession>
<name>A0A813A2G2_9DINO</name>
<dbReference type="AlphaFoldDB" id="A0A813A2G2"/>
<dbReference type="Proteomes" id="UP000601435">
    <property type="component" value="Unassembled WGS sequence"/>
</dbReference>
<gene>
    <name evidence="2" type="ORF">SNEC2469_LOCUS26060</name>
</gene>
<keyword evidence="3" id="KW-1185">Reference proteome</keyword>
<dbReference type="OrthoDB" id="408659at2759"/>
<keyword evidence="1" id="KW-0472">Membrane</keyword>